<dbReference type="SUPFAM" id="SSF69047">
    <property type="entry name" value="Hypothetical protein YjbJ"/>
    <property type="match status" value="1"/>
</dbReference>
<dbReference type="Proteomes" id="UP000036367">
    <property type="component" value="Unassembled WGS sequence"/>
</dbReference>
<keyword evidence="2" id="KW-1133">Transmembrane helix</keyword>
<dbReference type="STRING" id="595434.RISK_001868"/>
<proteinExistence type="inferred from homology"/>
<dbReference type="PANTHER" id="PTHR34977:SF1">
    <property type="entry name" value="UPF0337 PROTEIN YJBJ"/>
    <property type="match status" value="1"/>
</dbReference>
<dbReference type="Pfam" id="PF05532">
    <property type="entry name" value="CsbD"/>
    <property type="match status" value="1"/>
</dbReference>
<comment type="caution">
    <text evidence="4">The sequence shown here is derived from an EMBL/GenBank/DDBJ whole genome shotgun (WGS) entry which is preliminary data.</text>
</comment>
<keyword evidence="2" id="KW-0812">Transmembrane</keyword>
<reference evidence="4" key="1">
    <citation type="submission" date="2015-05" db="EMBL/GenBank/DDBJ databases">
        <title>Permanent draft genome of Rhodopirellula islandicus K833.</title>
        <authorList>
            <person name="Kizina J."/>
            <person name="Richter M."/>
            <person name="Glockner F.O."/>
            <person name="Harder J."/>
        </authorList>
    </citation>
    <scope>NUCLEOTIDE SEQUENCE [LARGE SCALE GENOMIC DNA]</scope>
    <source>
        <strain evidence="4">K833</strain>
    </source>
</reference>
<dbReference type="PANTHER" id="PTHR34977">
    <property type="entry name" value="UPF0337 PROTEIN YJBJ"/>
    <property type="match status" value="1"/>
</dbReference>
<dbReference type="AlphaFoldDB" id="A0A0J1BHK9"/>
<evidence type="ECO:0000256" key="1">
    <source>
        <dbReference type="ARBA" id="ARBA00009129"/>
    </source>
</evidence>
<keyword evidence="5" id="KW-1185">Reference proteome</keyword>
<organism evidence="4 5">
    <name type="scientific">Rhodopirellula islandica</name>
    <dbReference type="NCBI Taxonomy" id="595434"/>
    <lineage>
        <taxon>Bacteria</taxon>
        <taxon>Pseudomonadati</taxon>
        <taxon>Planctomycetota</taxon>
        <taxon>Planctomycetia</taxon>
        <taxon>Pirellulales</taxon>
        <taxon>Pirellulaceae</taxon>
        <taxon>Rhodopirellula</taxon>
    </lineage>
</organism>
<dbReference type="Gene3D" id="1.10.1470.10">
    <property type="entry name" value="YjbJ"/>
    <property type="match status" value="1"/>
</dbReference>
<evidence type="ECO:0000256" key="2">
    <source>
        <dbReference type="SAM" id="Phobius"/>
    </source>
</evidence>
<feature type="domain" description="CsbD-like" evidence="3">
    <location>
        <begin position="35"/>
        <end position="86"/>
    </location>
</feature>
<sequence>MAHEMRFSSHAISDEIASKTKHIQKGVQLMVNRQELQGHWNEVKGRLKENWGQLTEDDLQQARGSAEQLVGVVQQKTGATQNEIEKFLDSVLNRNFGDQASETVQQYSEAAQAAAADAAAYARQNYQRLASQSGEYGAKLADTVRTRPGESLAIAFGLGIAAGALLFFGNKK</sequence>
<gene>
    <name evidence="4" type="ORF">RISK_001868</name>
</gene>
<feature type="transmembrane region" description="Helical" evidence="2">
    <location>
        <begin position="152"/>
        <end position="169"/>
    </location>
</feature>
<dbReference type="EMBL" id="LECT01000016">
    <property type="protein sequence ID" value="KLU06017.1"/>
    <property type="molecule type" value="Genomic_DNA"/>
</dbReference>
<dbReference type="InterPro" id="IPR050423">
    <property type="entry name" value="UPF0337_stress_rsp"/>
</dbReference>
<evidence type="ECO:0000313" key="5">
    <source>
        <dbReference type="Proteomes" id="UP000036367"/>
    </source>
</evidence>
<dbReference type="PATRIC" id="fig|595434.4.peg.1788"/>
<evidence type="ECO:0000259" key="3">
    <source>
        <dbReference type="Pfam" id="PF05532"/>
    </source>
</evidence>
<protein>
    <recommendedName>
        <fullName evidence="3">CsbD-like domain-containing protein</fullName>
    </recommendedName>
</protein>
<comment type="similarity">
    <text evidence="1">Belongs to the UPF0337 (CsbD) family.</text>
</comment>
<accession>A0A0J1BHK9</accession>
<dbReference type="InterPro" id="IPR008462">
    <property type="entry name" value="CsbD"/>
</dbReference>
<name>A0A0J1BHK9_RHOIS</name>
<dbReference type="InterPro" id="IPR036629">
    <property type="entry name" value="YjbJ_sf"/>
</dbReference>
<keyword evidence="2" id="KW-0472">Membrane</keyword>
<evidence type="ECO:0000313" key="4">
    <source>
        <dbReference type="EMBL" id="KLU06017.1"/>
    </source>
</evidence>